<name>A0A1F6DG47_9BACT</name>
<dbReference type="Proteomes" id="UP000176377">
    <property type="component" value="Unassembled WGS sequence"/>
</dbReference>
<comment type="caution">
    <text evidence="2">The sequence shown here is derived from an EMBL/GenBank/DDBJ whole genome shotgun (WGS) entry which is preliminary data.</text>
</comment>
<proteinExistence type="predicted"/>
<accession>A0A1F6DG47</accession>
<evidence type="ECO:0000256" key="1">
    <source>
        <dbReference type="SAM" id="Phobius"/>
    </source>
</evidence>
<keyword evidence="1" id="KW-1133">Transmembrane helix</keyword>
<keyword evidence="1" id="KW-0472">Membrane</keyword>
<keyword evidence="1" id="KW-0812">Transmembrane</keyword>
<dbReference type="AlphaFoldDB" id="A0A1F6DG47"/>
<reference evidence="2 3" key="1">
    <citation type="journal article" date="2016" name="Nat. Commun.">
        <title>Thousands of microbial genomes shed light on interconnected biogeochemical processes in an aquifer system.</title>
        <authorList>
            <person name="Anantharaman K."/>
            <person name="Brown C.T."/>
            <person name="Hug L.A."/>
            <person name="Sharon I."/>
            <person name="Castelle C.J."/>
            <person name="Probst A.J."/>
            <person name="Thomas B.C."/>
            <person name="Singh A."/>
            <person name="Wilkins M.J."/>
            <person name="Karaoz U."/>
            <person name="Brodie E.L."/>
            <person name="Williams K.H."/>
            <person name="Hubbard S.S."/>
            <person name="Banfield J.F."/>
        </authorList>
    </citation>
    <scope>NUCLEOTIDE SEQUENCE [LARGE SCALE GENOMIC DNA]</scope>
</reference>
<gene>
    <name evidence="2" type="ORF">A2765_00815</name>
</gene>
<evidence type="ECO:0000313" key="2">
    <source>
        <dbReference type="EMBL" id="OGG59992.1"/>
    </source>
</evidence>
<feature type="transmembrane region" description="Helical" evidence="1">
    <location>
        <begin position="6"/>
        <end position="27"/>
    </location>
</feature>
<evidence type="ECO:0000313" key="3">
    <source>
        <dbReference type="Proteomes" id="UP000176377"/>
    </source>
</evidence>
<organism evidence="2 3">
    <name type="scientific">Candidatus Kaiserbacteria bacterium RIFCSPHIGHO2_01_FULL_56_24</name>
    <dbReference type="NCBI Taxonomy" id="1798487"/>
    <lineage>
        <taxon>Bacteria</taxon>
        <taxon>Candidatus Kaiseribacteriota</taxon>
    </lineage>
</organism>
<dbReference type="EMBL" id="MFLA01000015">
    <property type="protein sequence ID" value="OGG59992.1"/>
    <property type="molecule type" value="Genomic_DNA"/>
</dbReference>
<sequence>MRNEFLWRFIWILVVTSAVGYAAYLFFGSIVQAQTEPPMEVDVYDYVDVQAHTHRLSGIIMLPTKCHTIVVKTKELGPGKYHLYFSTFGDEHGCAPDPQPVAFRTVIDAPLVGVRFSATLDWMPIDFKIVSEAHS</sequence>
<protein>
    <submittedName>
        <fullName evidence="2">Uncharacterized protein</fullName>
    </submittedName>
</protein>